<dbReference type="SUPFAM" id="SSF51735">
    <property type="entry name" value="NAD(P)-binding Rossmann-fold domains"/>
    <property type="match status" value="1"/>
</dbReference>
<proteinExistence type="predicted"/>
<dbReference type="InterPro" id="IPR013120">
    <property type="entry name" value="FAR_NAD-bd"/>
</dbReference>
<dbReference type="CDD" id="cd05263">
    <property type="entry name" value="MupV_like_SDR_e"/>
    <property type="match status" value="1"/>
</dbReference>
<accession>A0ABW4ZZ06</accession>
<dbReference type="InterPro" id="IPR036291">
    <property type="entry name" value="NAD(P)-bd_dom_sf"/>
</dbReference>
<dbReference type="InterPro" id="IPR051783">
    <property type="entry name" value="NAD(P)-dependent_oxidoreduct"/>
</dbReference>
<evidence type="ECO:0000259" key="1">
    <source>
        <dbReference type="Pfam" id="PF07993"/>
    </source>
</evidence>
<organism evidence="2 3">
    <name type="scientific">Tumebacillus lipolyticus</name>
    <dbReference type="NCBI Taxonomy" id="1280370"/>
    <lineage>
        <taxon>Bacteria</taxon>
        <taxon>Bacillati</taxon>
        <taxon>Bacillota</taxon>
        <taxon>Bacilli</taxon>
        <taxon>Bacillales</taxon>
        <taxon>Alicyclobacillaceae</taxon>
        <taxon>Tumebacillus</taxon>
    </lineage>
</organism>
<sequence>MNLLVTGATGFLGKHLVQKLLQEGHKLILFVRQKAKAQKVFGELLTNSASISFLEGTLTEESLEQIPQVDAIIHSAAYLSFDPAQQTETYQTNVIGTKALLERAKALGSPKFFYISTAFTLGEELDGHEQLYSTDRRFVNEYERTKCIAEHLVCEYSTHFPTSIIRPSIIIGDSKTGEANTTFGLYGLLRAADIFRRRLSRSQGWDAQTQTLLCDPAVTANLVPVDYVADVVATALQHGQANTIYNVTNPNPPRQGDIFELIKERLSFPNLQIRPFSYAGPLTPESQQFNSPLSVFKSYWHRSIRFDSTHTKEMLAKAGKQELDLDLATLRFIIQSY</sequence>
<dbReference type="PANTHER" id="PTHR48079">
    <property type="entry name" value="PROTEIN YEEZ"/>
    <property type="match status" value="1"/>
</dbReference>
<gene>
    <name evidence="2" type="ORF">ACFSOY_10445</name>
</gene>
<dbReference type="Pfam" id="PF07993">
    <property type="entry name" value="NAD_binding_4"/>
    <property type="match status" value="1"/>
</dbReference>
<dbReference type="Proteomes" id="UP001597343">
    <property type="component" value="Unassembled WGS sequence"/>
</dbReference>
<evidence type="ECO:0000313" key="2">
    <source>
        <dbReference type="EMBL" id="MFD2170420.1"/>
    </source>
</evidence>
<reference evidence="3" key="1">
    <citation type="journal article" date="2019" name="Int. J. Syst. Evol. Microbiol.">
        <title>The Global Catalogue of Microorganisms (GCM) 10K type strain sequencing project: providing services to taxonomists for standard genome sequencing and annotation.</title>
        <authorList>
            <consortium name="The Broad Institute Genomics Platform"/>
            <consortium name="The Broad Institute Genome Sequencing Center for Infectious Disease"/>
            <person name="Wu L."/>
            <person name="Ma J."/>
        </authorList>
    </citation>
    <scope>NUCLEOTIDE SEQUENCE [LARGE SCALE GENOMIC DNA]</scope>
    <source>
        <strain evidence="3">CGMCC 1.13574</strain>
    </source>
</reference>
<dbReference type="EMBL" id="JBHUIO010000005">
    <property type="protein sequence ID" value="MFD2170420.1"/>
    <property type="molecule type" value="Genomic_DNA"/>
</dbReference>
<comment type="caution">
    <text evidence="2">The sequence shown here is derived from an EMBL/GenBank/DDBJ whole genome shotgun (WGS) entry which is preliminary data.</text>
</comment>
<dbReference type="RefSeq" id="WP_386046356.1">
    <property type="nucleotide sequence ID" value="NZ_JBHUIO010000005.1"/>
</dbReference>
<feature type="domain" description="Thioester reductase (TE)" evidence="1">
    <location>
        <begin position="5"/>
        <end position="231"/>
    </location>
</feature>
<name>A0ABW4ZZ06_9BACL</name>
<evidence type="ECO:0000313" key="3">
    <source>
        <dbReference type="Proteomes" id="UP001597343"/>
    </source>
</evidence>
<dbReference type="Gene3D" id="3.40.50.720">
    <property type="entry name" value="NAD(P)-binding Rossmann-like Domain"/>
    <property type="match status" value="1"/>
</dbReference>
<dbReference type="PANTHER" id="PTHR48079:SF6">
    <property type="entry name" value="NAD(P)-BINDING DOMAIN-CONTAINING PROTEIN-RELATED"/>
    <property type="match status" value="1"/>
</dbReference>
<protein>
    <submittedName>
        <fullName evidence="2">SDR family oxidoreductase</fullName>
    </submittedName>
</protein>
<keyword evidence="3" id="KW-1185">Reference proteome</keyword>